<dbReference type="AlphaFoldDB" id="A0A953T5A0"/>
<evidence type="ECO:0000256" key="6">
    <source>
        <dbReference type="ARBA" id="ARBA00023053"/>
    </source>
</evidence>
<dbReference type="GO" id="GO:0140114">
    <property type="term" value="P:cellular detoxification of fluoride"/>
    <property type="evidence" value="ECO:0007669"/>
    <property type="project" value="UniProtKB-UniRule"/>
</dbReference>
<evidence type="ECO:0000256" key="7">
    <source>
        <dbReference type="ARBA" id="ARBA00023065"/>
    </source>
</evidence>
<keyword evidence="14" id="KW-1185">Reference proteome</keyword>
<evidence type="ECO:0000256" key="5">
    <source>
        <dbReference type="ARBA" id="ARBA00022989"/>
    </source>
</evidence>
<dbReference type="GO" id="GO:0062054">
    <property type="term" value="F:fluoride channel activity"/>
    <property type="evidence" value="ECO:0007669"/>
    <property type="project" value="UniProtKB-UniRule"/>
</dbReference>
<comment type="subcellular location">
    <subcellularLocation>
        <location evidence="1 12">Cell membrane</location>
        <topology evidence="1 12">Multi-pass membrane protein</topology>
    </subcellularLocation>
</comment>
<dbReference type="HAMAP" id="MF_00454">
    <property type="entry name" value="FluC"/>
    <property type="match status" value="1"/>
</dbReference>
<keyword evidence="7 12" id="KW-0406">Ion transport</keyword>
<dbReference type="RefSeq" id="WP_259661079.1">
    <property type="nucleotide sequence ID" value="NZ_JAHXRI010000007.1"/>
</dbReference>
<name>A0A953T5A0_9BURK</name>
<dbReference type="Proteomes" id="UP000739565">
    <property type="component" value="Unassembled WGS sequence"/>
</dbReference>
<feature type="transmembrane region" description="Helical" evidence="12">
    <location>
        <begin position="68"/>
        <end position="88"/>
    </location>
</feature>
<keyword evidence="2 12" id="KW-1003">Cell membrane</keyword>
<dbReference type="GO" id="GO:0046872">
    <property type="term" value="F:metal ion binding"/>
    <property type="evidence" value="ECO:0007669"/>
    <property type="project" value="UniProtKB-KW"/>
</dbReference>
<comment type="caution">
    <text evidence="13">The sequence shown here is derived from an EMBL/GenBank/DDBJ whole genome shotgun (WGS) entry which is preliminary data.</text>
</comment>
<dbReference type="InterPro" id="IPR003691">
    <property type="entry name" value="FluC"/>
</dbReference>
<evidence type="ECO:0000313" key="14">
    <source>
        <dbReference type="Proteomes" id="UP000739565"/>
    </source>
</evidence>
<keyword evidence="4 12" id="KW-0812">Transmembrane</keyword>
<keyword evidence="12" id="KW-0479">Metal-binding</keyword>
<keyword evidence="9 12" id="KW-0407">Ion channel</keyword>
<proteinExistence type="inferred from homology"/>
<evidence type="ECO:0000256" key="9">
    <source>
        <dbReference type="ARBA" id="ARBA00023303"/>
    </source>
</evidence>
<feature type="binding site" evidence="12">
    <location>
        <position position="79"/>
    </location>
    <ligand>
        <name>Na(+)</name>
        <dbReference type="ChEBI" id="CHEBI:29101"/>
        <note>structural</note>
    </ligand>
</feature>
<comment type="activity regulation">
    <text evidence="12">Na(+) is not transported, but it plays an essential structural role and its presence is essential for fluoride channel function.</text>
</comment>
<evidence type="ECO:0000256" key="4">
    <source>
        <dbReference type="ARBA" id="ARBA00022692"/>
    </source>
</evidence>
<accession>A0A953T5A0</accession>
<keyword evidence="3" id="KW-0997">Cell inner membrane</keyword>
<evidence type="ECO:0000256" key="1">
    <source>
        <dbReference type="ARBA" id="ARBA00004651"/>
    </source>
</evidence>
<organism evidence="13 14">
    <name type="scientific">Zwartia hollandica</name>
    <dbReference type="NCBI Taxonomy" id="324606"/>
    <lineage>
        <taxon>Bacteria</taxon>
        <taxon>Pseudomonadati</taxon>
        <taxon>Pseudomonadota</taxon>
        <taxon>Betaproteobacteria</taxon>
        <taxon>Burkholderiales</taxon>
        <taxon>Alcaligenaceae</taxon>
        <taxon>Zwartia</taxon>
    </lineage>
</organism>
<evidence type="ECO:0000256" key="3">
    <source>
        <dbReference type="ARBA" id="ARBA00022519"/>
    </source>
</evidence>
<gene>
    <name evidence="12 13" type="primary">crcB</name>
    <name evidence="12" type="synonym">fluC</name>
    <name evidence="13" type="ORF">KZZ10_08395</name>
</gene>
<feature type="transmembrane region" description="Helical" evidence="12">
    <location>
        <begin position="6"/>
        <end position="30"/>
    </location>
</feature>
<comment type="function">
    <text evidence="12">Fluoride-specific ion channel. Important for reducing fluoride concentration in the cell, thus reducing its toxicity.</text>
</comment>
<protein>
    <recommendedName>
        <fullName evidence="12">Fluoride-specific ion channel FluC</fullName>
    </recommendedName>
</protein>
<sequence length="130" mass="13844">MQFLTAGHFFAVGLGAAVGAWLRWVLAIWLNQPSSAMPWGTVVANLVGGYLIGLAFGFFSTLPALPTFWRLFIVTGLLGGLTTFSTFSAETVALLEEGRFAMAALYSGVSLFGSLALTFLGLITFQTLRG</sequence>
<dbReference type="NCBIfam" id="NF010792">
    <property type="entry name" value="PRK14196.1"/>
    <property type="match status" value="1"/>
</dbReference>
<dbReference type="PANTHER" id="PTHR28259:SF1">
    <property type="entry name" value="FLUORIDE EXPORT PROTEIN 1-RELATED"/>
    <property type="match status" value="1"/>
</dbReference>
<feature type="binding site" evidence="12">
    <location>
        <position position="82"/>
    </location>
    <ligand>
        <name>Na(+)</name>
        <dbReference type="ChEBI" id="CHEBI:29101"/>
        <note>structural</note>
    </ligand>
</feature>
<comment type="similarity">
    <text evidence="10 12">Belongs to the fluoride channel Fluc/FEX (TC 1.A.43) family.</text>
</comment>
<evidence type="ECO:0000256" key="12">
    <source>
        <dbReference type="HAMAP-Rule" id="MF_00454"/>
    </source>
</evidence>
<dbReference type="EMBL" id="JAHXRI010000007">
    <property type="protein sequence ID" value="MBZ1350662.1"/>
    <property type="molecule type" value="Genomic_DNA"/>
</dbReference>
<dbReference type="NCBIfam" id="TIGR00494">
    <property type="entry name" value="crcB"/>
    <property type="match status" value="1"/>
</dbReference>
<dbReference type="GO" id="GO:0005886">
    <property type="term" value="C:plasma membrane"/>
    <property type="evidence" value="ECO:0007669"/>
    <property type="project" value="UniProtKB-SubCell"/>
</dbReference>
<keyword evidence="12" id="KW-0813">Transport</keyword>
<dbReference type="Pfam" id="PF02537">
    <property type="entry name" value="CRCB"/>
    <property type="match status" value="1"/>
</dbReference>
<reference evidence="13" key="1">
    <citation type="submission" date="2021-07" db="EMBL/GenBank/DDBJ databases">
        <title>New genus and species of the family Alcaligenaceae.</title>
        <authorList>
            <person name="Hahn M.W."/>
        </authorList>
    </citation>
    <scope>NUCLEOTIDE SEQUENCE</scope>
    <source>
        <strain evidence="13">LF4-65</strain>
    </source>
</reference>
<evidence type="ECO:0000256" key="8">
    <source>
        <dbReference type="ARBA" id="ARBA00023136"/>
    </source>
</evidence>
<keyword evidence="6 12" id="KW-0915">Sodium</keyword>
<dbReference type="PANTHER" id="PTHR28259">
    <property type="entry name" value="FLUORIDE EXPORT PROTEIN 1-RELATED"/>
    <property type="match status" value="1"/>
</dbReference>
<keyword evidence="8 12" id="KW-0472">Membrane</keyword>
<keyword evidence="5 12" id="KW-1133">Transmembrane helix</keyword>
<feature type="transmembrane region" description="Helical" evidence="12">
    <location>
        <begin position="100"/>
        <end position="125"/>
    </location>
</feature>
<feature type="transmembrane region" description="Helical" evidence="12">
    <location>
        <begin position="42"/>
        <end position="62"/>
    </location>
</feature>
<comment type="catalytic activity">
    <reaction evidence="11">
        <text>fluoride(in) = fluoride(out)</text>
        <dbReference type="Rhea" id="RHEA:76159"/>
        <dbReference type="ChEBI" id="CHEBI:17051"/>
    </reaction>
    <physiologicalReaction direction="left-to-right" evidence="11">
        <dbReference type="Rhea" id="RHEA:76160"/>
    </physiologicalReaction>
</comment>
<evidence type="ECO:0000313" key="13">
    <source>
        <dbReference type="EMBL" id="MBZ1350662.1"/>
    </source>
</evidence>
<evidence type="ECO:0000256" key="2">
    <source>
        <dbReference type="ARBA" id="ARBA00022475"/>
    </source>
</evidence>
<evidence type="ECO:0000256" key="11">
    <source>
        <dbReference type="ARBA" id="ARBA00035585"/>
    </source>
</evidence>
<evidence type="ECO:0000256" key="10">
    <source>
        <dbReference type="ARBA" id="ARBA00035120"/>
    </source>
</evidence>